<dbReference type="GO" id="GO:0030632">
    <property type="term" value="P:D-alanine biosynthetic process"/>
    <property type="evidence" value="ECO:0007669"/>
    <property type="project" value="UniProtKB-UniRule"/>
</dbReference>
<evidence type="ECO:0000256" key="6">
    <source>
        <dbReference type="PIRSR" id="PIRSR600821-52"/>
    </source>
</evidence>
<comment type="cofactor">
    <cofactor evidence="1 4 5">
        <name>pyridoxal 5'-phosphate</name>
        <dbReference type="ChEBI" id="CHEBI:597326"/>
    </cofactor>
</comment>
<comment type="caution">
    <text evidence="8">The sequence shown here is derived from an EMBL/GenBank/DDBJ whole genome shotgun (WGS) entry which is preliminary data.</text>
</comment>
<dbReference type="GO" id="GO:0008784">
    <property type="term" value="F:alanine racemase activity"/>
    <property type="evidence" value="ECO:0007669"/>
    <property type="project" value="UniProtKB-UniRule"/>
</dbReference>
<evidence type="ECO:0000256" key="2">
    <source>
        <dbReference type="ARBA" id="ARBA00022898"/>
    </source>
</evidence>
<dbReference type="InterPro" id="IPR020622">
    <property type="entry name" value="Ala_racemase_pyridoxalP-BS"/>
</dbReference>
<dbReference type="PANTHER" id="PTHR30511">
    <property type="entry name" value="ALANINE RACEMASE"/>
    <property type="match status" value="1"/>
</dbReference>
<dbReference type="EMBL" id="QSAT01000020">
    <property type="protein sequence ID" value="RGW74861.1"/>
    <property type="molecule type" value="Genomic_DNA"/>
</dbReference>
<feature type="modified residue" description="N6-(pyridoxal phosphate)lysine" evidence="4 5">
    <location>
        <position position="38"/>
    </location>
</feature>
<dbReference type="FunFam" id="3.20.20.10:FF:000002">
    <property type="entry name" value="Alanine racemase"/>
    <property type="match status" value="1"/>
</dbReference>
<dbReference type="InterPro" id="IPR029066">
    <property type="entry name" value="PLP-binding_barrel"/>
</dbReference>
<gene>
    <name evidence="8" type="primary">alr</name>
    <name evidence="9" type="ORF">DWV56_07070</name>
    <name evidence="8" type="ORF">DWW32_07040</name>
</gene>
<evidence type="ECO:0000313" key="9">
    <source>
        <dbReference type="EMBL" id="RGW74861.1"/>
    </source>
</evidence>
<feature type="binding site" evidence="4 6">
    <location>
        <position position="322"/>
    </location>
    <ligand>
        <name>substrate</name>
    </ligand>
</feature>
<keyword evidence="2 4" id="KW-0663">Pyridoxal phosphate</keyword>
<evidence type="ECO:0000313" key="11">
    <source>
        <dbReference type="Proteomes" id="UP000284651"/>
    </source>
</evidence>
<dbReference type="Gene3D" id="2.40.37.10">
    <property type="entry name" value="Lyase, Ornithine Decarboxylase, Chain A, domain 1"/>
    <property type="match status" value="1"/>
</dbReference>
<evidence type="ECO:0000313" key="10">
    <source>
        <dbReference type="Proteomes" id="UP000265489"/>
    </source>
</evidence>
<dbReference type="InterPro" id="IPR000821">
    <property type="entry name" value="Ala_racemase"/>
</dbReference>
<dbReference type="PROSITE" id="PS00395">
    <property type="entry name" value="ALANINE_RACEMASE"/>
    <property type="match status" value="1"/>
</dbReference>
<dbReference type="AlphaFoldDB" id="A0A395WBB9"/>
<evidence type="ECO:0000256" key="5">
    <source>
        <dbReference type="PIRSR" id="PIRSR600821-50"/>
    </source>
</evidence>
<dbReference type="UniPathway" id="UPA00042">
    <property type="reaction ID" value="UER00497"/>
</dbReference>
<evidence type="ECO:0000313" key="8">
    <source>
        <dbReference type="EMBL" id="RGU91208.1"/>
    </source>
</evidence>
<dbReference type="GO" id="GO:0030170">
    <property type="term" value="F:pyridoxal phosphate binding"/>
    <property type="evidence" value="ECO:0007669"/>
    <property type="project" value="UniProtKB-UniRule"/>
</dbReference>
<dbReference type="EMBL" id="QRYQ01000012">
    <property type="protein sequence ID" value="RGU91208.1"/>
    <property type="molecule type" value="Genomic_DNA"/>
</dbReference>
<dbReference type="InterPro" id="IPR001608">
    <property type="entry name" value="Ala_racemase_N"/>
</dbReference>
<comment type="catalytic activity">
    <reaction evidence="4">
        <text>L-alanine = D-alanine</text>
        <dbReference type="Rhea" id="RHEA:20249"/>
        <dbReference type="ChEBI" id="CHEBI:57416"/>
        <dbReference type="ChEBI" id="CHEBI:57972"/>
        <dbReference type="EC" id="5.1.1.1"/>
    </reaction>
</comment>
<feature type="active site" description="Proton acceptor; specific for D-alanine" evidence="4">
    <location>
        <position position="38"/>
    </location>
</feature>
<dbReference type="GeneID" id="66580005"/>
<dbReference type="PANTHER" id="PTHR30511:SF0">
    <property type="entry name" value="ALANINE RACEMASE, CATABOLIC-RELATED"/>
    <property type="match status" value="1"/>
</dbReference>
<sequence length="383" mass="43386">MLEAYSRAWTEIDYDAIRHNVKEVKKLVKNTKIMGIVKANAYGLGDVACAKALQKCGVDYFGVSSIDEALNLRNAGIQDNILILGYTPSMHFHYLHEQNIVQSLVSIEYARELNAYAKENDVKIRCHCKVDTGMCRTGIVYQEQDKHIEDIYEEYRLENLCVEGIFSHFPVSDCLDEDCTEFTKKQIQLFDEVIDLLKSQGIDPGIRHLQNSYGILNYPELEYEYCRPGLLYMGVTSDDHIKIKTNPDFIPIMSMYANVSLVKWIYPGQSVSYGRHFIAEKPTKVATMSIGYADGLPRLLSNQGFEVLVHGQRCKLIGNLCMDQCMIDVTEVEDVKEGDVVCIVGHQGNEVVTVDQISRMAKTINNETLTSISSRVPRLKVRS</sequence>
<dbReference type="Pfam" id="PF00842">
    <property type="entry name" value="Ala_racemase_C"/>
    <property type="match status" value="1"/>
</dbReference>
<dbReference type="NCBIfam" id="TIGR00492">
    <property type="entry name" value="alr"/>
    <property type="match status" value="1"/>
</dbReference>
<dbReference type="Pfam" id="PF01168">
    <property type="entry name" value="Ala_racemase_N"/>
    <property type="match status" value="1"/>
</dbReference>
<dbReference type="SUPFAM" id="SSF50621">
    <property type="entry name" value="Alanine racemase C-terminal domain-like"/>
    <property type="match status" value="1"/>
</dbReference>
<name>A0A395WBB9_9FIRM</name>
<feature type="domain" description="Alanine racemase C-terminal" evidence="7">
    <location>
        <begin position="252"/>
        <end position="381"/>
    </location>
</feature>
<feature type="active site" description="Proton acceptor; specific for L-alanine" evidence="4">
    <location>
        <position position="273"/>
    </location>
</feature>
<dbReference type="Gene3D" id="3.20.20.10">
    <property type="entry name" value="Alanine racemase"/>
    <property type="match status" value="1"/>
</dbReference>
<dbReference type="Proteomes" id="UP000284651">
    <property type="component" value="Unassembled WGS sequence"/>
</dbReference>
<comment type="pathway">
    <text evidence="4">Amino-acid biosynthesis; D-alanine biosynthesis; D-alanine from L-alanine: step 1/1.</text>
</comment>
<keyword evidence="3 4" id="KW-0413">Isomerase</keyword>
<comment type="function">
    <text evidence="4">Catalyzes the interconversion of L-alanine and D-alanine. May also act on other amino acids.</text>
</comment>
<accession>A0A395WBB9</accession>
<dbReference type="EC" id="5.1.1.1" evidence="4"/>
<feature type="binding site" evidence="4 6">
    <location>
        <position position="136"/>
    </location>
    <ligand>
        <name>substrate</name>
    </ligand>
</feature>
<dbReference type="SMART" id="SM01005">
    <property type="entry name" value="Ala_racemase_C"/>
    <property type="match status" value="1"/>
</dbReference>
<organism evidence="8 10">
    <name type="scientific">Holdemanella biformis</name>
    <dbReference type="NCBI Taxonomy" id="1735"/>
    <lineage>
        <taxon>Bacteria</taxon>
        <taxon>Bacillati</taxon>
        <taxon>Bacillota</taxon>
        <taxon>Erysipelotrichia</taxon>
        <taxon>Erysipelotrichales</taxon>
        <taxon>Erysipelotrichaceae</taxon>
        <taxon>Holdemanella</taxon>
    </lineage>
</organism>
<dbReference type="HAMAP" id="MF_01201">
    <property type="entry name" value="Ala_racemase"/>
    <property type="match status" value="1"/>
</dbReference>
<evidence type="ECO:0000259" key="7">
    <source>
        <dbReference type="SMART" id="SM01005"/>
    </source>
</evidence>
<dbReference type="PRINTS" id="PR00992">
    <property type="entry name" value="ALARACEMASE"/>
</dbReference>
<dbReference type="Proteomes" id="UP000265489">
    <property type="component" value="Unassembled WGS sequence"/>
</dbReference>
<protein>
    <recommendedName>
        <fullName evidence="4">Alanine racemase</fullName>
        <ecNumber evidence="4">5.1.1.1</ecNumber>
    </recommendedName>
</protein>
<dbReference type="InterPro" id="IPR009006">
    <property type="entry name" value="Ala_racemase/Decarboxylase_C"/>
</dbReference>
<dbReference type="GO" id="GO:0005829">
    <property type="term" value="C:cytosol"/>
    <property type="evidence" value="ECO:0007669"/>
    <property type="project" value="TreeGrafter"/>
</dbReference>
<dbReference type="RefSeq" id="WP_003864429.1">
    <property type="nucleotide sequence ID" value="NZ_CABLCL010000039.1"/>
</dbReference>
<evidence type="ECO:0000256" key="1">
    <source>
        <dbReference type="ARBA" id="ARBA00001933"/>
    </source>
</evidence>
<comment type="similarity">
    <text evidence="4">Belongs to the alanine racemase family.</text>
</comment>
<reference evidence="10 11" key="1">
    <citation type="submission" date="2018-08" db="EMBL/GenBank/DDBJ databases">
        <title>A genome reference for cultivated species of the human gut microbiota.</title>
        <authorList>
            <person name="Zou Y."/>
            <person name="Xue W."/>
            <person name="Luo G."/>
        </authorList>
    </citation>
    <scope>NUCLEOTIDE SEQUENCE [LARGE SCALE GENOMIC DNA]</scope>
    <source>
        <strain evidence="9 11">AF10-31</strain>
        <strain evidence="8 10">AF15-20</strain>
    </source>
</reference>
<evidence type="ECO:0000256" key="4">
    <source>
        <dbReference type="HAMAP-Rule" id="MF_01201"/>
    </source>
</evidence>
<dbReference type="InterPro" id="IPR011079">
    <property type="entry name" value="Ala_racemase_C"/>
</dbReference>
<proteinExistence type="inferred from homology"/>
<dbReference type="SUPFAM" id="SSF51419">
    <property type="entry name" value="PLP-binding barrel"/>
    <property type="match status" value="1"/>
</dbReference>
<evidence type="ECO:0000256" key="3">
    <source>
        <dbReference type="ARBA" id="ARBA00023235"/>
    </source>
</evidence>